<feature type="coiled-coil region" evidence="1">
    <location>
        <begin position="209"/>
        <end position="265"/>
    </location>
</feature>
<dbReference type="GeneID" id="64671289"/>
<name>A0AAD4HKX0_9AGAM</name>
<accession>A0AAD4HKX0</accession>
<evidence type="ECO:0000256" key="1">
    <source>
        <dbReference type="SAM" id="Coils"/>
    </source>
</evidence>
<dbReference type="RefSeq" id="XP_041225964.1">
    <property type="nucleotide sequence ID" value="XM_041376991.1"/>
</dbReference>
<dbReference type="EMBL" id="JABBWK010000027">
    <property type="protein sequence ID" value="KAG1900388.1"/>
    <property type="molecule type" value="Genomic_DNA"/>
</dbReference>
<dbReference type="Proteomes" id="UP001195769">
    <property type="component" value="Unassembled WGS sequence"/>
</dbReference>
<evidence type="ECO:0000313" key="2">
    <source>
        <dbReference type="EMBL" id="KAG1900388.1"/>
    </source>
</evidence>
<organism evidence="2 3">
    <name type="scientific">Suillus fuscotomentosus</name>
    <dbReference type="NCBI Taxonomy" id="1912939"/>
    <lineage>
        <taxon>Eukaryota</taxon>
        <taxon>Fungi</taxon>
        <taxon>Dikarya</taxon>
        <taxon>Basidiomycota</taxon>
        <taxon>Agaricomycotina</taxon>
        <taxon>Agaricomycetes</taxon>
        <taxon>Agaricomycetidae</taxon>
        <taxon>Boletales</taxon>
        <taxon>Suillineae</taxon>
        <taxon>Suillaceae</taxon>
        <taxon>Suillus</taxon>
    </lineage>
</organism>
<evidence type="ECO:0000313" key="3">
    <source>
        <dbReference type="Proteomes" id="UP001195769"/>
    </source>
</evidence>
<keyword evidence="3" id="KW-1185">Reference proteome</keyword>
<protein>
    <submittedName>
        <fullName evidence="2">Uncharacterized protein</fullName>
    </submittedName>
</protein>
<reference evidence="2" key="1">
    <citation type="journal article" date="2020" name="New Phytol.">
        <title>Comparative genomics reveals dynamic genome evolution in host specialist ectomycorrhizal fungi.</title>
        <authorList>
            <person name="Lofgren L.A."/>
            <person name="Nguyen N.H."/>
            <person name="Vilgalys R."/>
            <person name="Ruytinx J."/>
            <person name="Liao H.L."/>
            <person name="Branco S."/>
            <person name="Kuo A."/>
            <person name="LaButti K."/>
            <person name="Lipzen A."/>
            <person name="Andreopoulos W."/>
            <person name="Pangilinan J."/>
            <person name="Riley R."/>
            <person name="Hundley H."/>
            <person name="Na H."/>
            <person name="Barry K."/>
            <person name="Grigoriev I.V."/>
            <person name="Stajich J.E."/>
            <person name="Kennedy P.G."/>
        </authorList>
    </citation>
    <scope>NUCLEOTIDE SEQUENCE</scope>
    <source>
        <strain evidence="2">FC203</strain>
    </source>
</reference>
<gene>
    <name evidence="2" type="ORF">F5891DRAFT_980340</name>
</gene>
<proteinExistence type="predicted"/>
<comment type="caution">
    <text evidence="2">The sequence shown here is derived from an EMBL/GenBank/DDBJ whole genome shotgun (WGS) entry which is preliminary data.</text>
</comment>
<dbReference type="AlphaFoldDB" id="A0AAD4HKX0"/>
<sequence length="412" mass="46818">MVSQISVNSFYVERYSSDFYKVPNTISLGALRMNIQQRIKQKFQHEWYEDQVHSDPTSIILSSNTHGSTLLENNATILGDLCGPMDCIHAIVPSQQLDSSKAPLQHVALTPNSMSSPDYDRTQELLLLICTLDQNLTEVRRAREEDRRAQSVQDDELTTLKASMDAIVQNQQQVSEEMRVWNRDCADDIRQQKMIQQNLKDNQEHLSHLQEAHAHNERLESSIESSKKQCEVQMKVIHEEAEVKLKDVEAKCKDVEAMHEAGKRQWEVEKKAWEVERSSMADRIEEVEDMTIATVGWVCGTAPTMLHNLFCERLQTAQRLLNRTDTQLDSATVQFMADAKGMDLAIQKSSAIRETGDLVAHPKPGAICQEAFIQSISCHNVTEERAGLLAMVKFVMIGTNFVTSFKKEVKNE</sequence>
<keyword evidence="1" id="KW-0175">Coiled coil</keyword>